<keyword evidence="6" id="KW-1185">Reference proteome</keyword>
<dbReference type="PRINTS" id="PR00038">
    <property type="entry name" value="HTHLUXR"/>
</dbReference>
<organism evidence="5 6">
    <name type="scientific">Arthrobacter cavernae</name>
    <dbReference type="NCBI Taxonomy" id="2817681"/>
    <lineage>
        <taxon>Bacteria</taxon>
        <taxon>Bacillati</taxon>
        <taxon>Actinomycetota</taxon>
        <taxon>Actinomycetes</taxon>
        <taxon>Micrococcales</taxon>
        <taxon>Micrococcaceae</taxon>
        <taxon>Arthrobacter</taxon>
    </lineage>
</organism>
<evidence type="ECO:0000256" key="1">
    <source>
        <dbReference type="ARBA" id="ARBA00023015"/>
    </source>
</evidence>
<dbReference type="GO" id="GO:0003677">
    <property type="term" value="F:DNA binding"/>
    <property type="evidence" value="ECO:0007669"/>
    <property type="project" value="UniProtKB-KW"/>
</dbReference>
<sequence>MHSWGDASVALDPVETGHVKPGNHLKWSVAARGSELERVKAALTAPDCLGVIITGAHGVGKTSMSHLVVASLDEAPHVLHLRTPTTDNASAYGAFGFMLARLPQKYLGSPTGILQGITAMLRQDAGGRDVVIVVDNPVGMDDMSTGVLMNILITGTARIIAIAPHVGDLPADFHWLVQDGRLSEVTLETLTQQQTGELLSAMLGHRLTKALTSNLHAMTGGNPLLLESIVTEQRQRGNLVLVNSVWTLRGDVVLEGGHGLEEIVRSRWSRETREAKEVIEMLACARRVPLAVLASVYNAKTLADMEESGLLRVDDCAERWISLRLQYMSDIVRGWLTVPRRRKLREKLLEHNEPALADMTAEDLMVYAAWAHDCQVELDPAHALAAARASVRLFDPVFAIKCAESIRRSDAEWAGGQREKAAAYILLSDSKQALAAVEDVSDEQLDALPINELAAYTGVRCAAMRGVAGQSGLVPHVLDAARERLERLGKDTESEEHGRAVRRLDLEEFVHAAHTGEYMRVMERLEMAAADCTVPHLSHSIHSSIILIEAYAMTGREMDALRLSEATAQRIAEAPSPGAFWEHYRLRAFCATLAAGHWRSCLRILASGPAATPSELQYRGAVLELAIGMAKLFAGRGPEALESLLPAAAQLEHRPVMNLLPLAYAATAFAYAQIGDSTNAYKYLSLEGADGWAGGFVTNWAREFCTNMARRWLGEPDARERLVSAAKEDIAQQRYAVAGINLVGATVNGRDEDFLLMEQVAARRQGSLARMSSLMAKGSLGHSSRLMMEAADLAARLELDAMEARCVALALDYARLASDQTTSRLAQARLDRLSELVVELPVVPQGNAPLLTERERQIARLAGRGVSNRDIARDIGVSVRTVEGHLYQVFAKLSVSSRRDLLGLI</sequence>
<keyword evidence="3" id="KW-0804">Transcription</keyword>
<evidence type="ECO:0000256" key="3">
    <source>
        <dbReference type="ARBA" id="ARBA00023163"/>
    </source>
</evidence>
<dbReference type="InterPro" id="IPR036388">
    <property type="entry name" value="WH-like_DNA-bd_sf"/>
</dbReference>
<gene>
    <name evidence="5" type="ORF">J1902_00555</name>
</gene>
<dbReference type="PANTHER" id="PTHR44688">
    <property type="entry name" value="DNA-BINDING TRANSCRIPTIONAL ACTIVATOR DEVR_DOSR"/>
    <property type="match status" value="1"/>
</dbReference>
<protein>
    <submittedName>
        <fullName evidence="5">Helix-turn-helix transcriptional regulator</fullName>
    </submittedName>
</protein>
<dbReference type="SUPFAM" id="SSF46894">
    <property type="entry name" value="C-terminal effector domain of the bipartite response regulators"/>
    <property type="match status" value="1"/>
</dbReference>
<dbReference type="SMART" id="SM00421">
    <property type="entry name" value="HTH_LUXR"/>
    <property type="match status" value="1"/>
</dbReference>
<dbReference type="Proteomes" id="UP000664164">
    <property type="component" value="Unassembled WGS sequence"/>
</dbReference>
<keyword evidence="1" id="KW-0805">Transcription regulation</keyword>
<dbReference type="CDD" id="cd06170">
    <property type="entry name" value="LuxR_C_like"/>
    <property type="match status" value="1"/>
</dbReference>
<accession>A0A939H925</accession>
<evidence type="ECO:0000313" key="6">
    <source>
        <dbReference type="Proteomes" id="UP000664164"/>
    </source>
</evidence>
<comment type="caution">
    <text evidence="5">The sequence shown here is derived from an EMBL/GenBank/DDBJ whole genome shotgun (WGS) entry which is preliminary data.</text>
</comment>
<name>A0A939H925_9MICC</name>
<dbReference type="EMBL" id="JAFNLL010000002">
    <property type="protein sequence ID" value="MBO1266484.1"/>
    <property type="molecule type" value="Genomic_DNA"/>
</dbReference>
<feature type="domain" description="HTH luxR-type" evidence="4">
    <location>
        <begin position="844"/>
        <end position="905"/>
    </location>
</feature>
<dbReference type="InterPro" id="IPR027417">
    <property type="entry name" value="P-loop_NTPase"/>
</dbReference>
<dbReference type="SUPFAM" id="SSF52540">
    <property type="entry name" value="P-loop containing nucleoside triphosphate hydrolases"/>
    <property type="match status" value="1"/>
</dbReference>
<keyword evidence="2" id="KW-0238">DNA-binding</keyword>
<evidence type="ECO:0000256" key="2">
    <source>
        <dbReference type="ARBA" id="ARBA00023125"/>
    </source>
</evidence>
<dbReference type="Gene3D" id="1.10.10.10">
    <property type="entry name" value="Winged helix-like DNA-binding domain superfamily/Winged helix DNA-binding domain"/>
    <property type="match status" value="1"/>
</dbReference>
<dbReference type="InterPro" id="IPR000792">
    <property type="entry name" value="Tscrpt_reg_LuxR_C"/>
</dbReference>
<dbReference type="GO" id="GO:0006355">
    <property type="term" value="P:regulation of DNA-templated transcription"/>
    <property type="evidence" value="ECO:0007669"/>
    <property type="project" value="InterPro"/>
</dbReference>
<dbReference type="Pfam" id="PF00196">
    <property type="entry name" value="GerE"/>
    <property type="match status" value="1"/>
</dbReference>
<dbReference type="AlphaFoldDB" id="A0A939H925"/>
<proteinExistence type="predicted"/>
<evidence type="ECO:0000313" key="5">
    <source>
        <dbReference type="EMBL" id="MBO1266484.1"/>
    </source>
</evidence>
<dbReference type="PROSITE" id="PS50043">
    <property type="entry name" value="HTH_LUXR_2"/>
    <property type="match status" value="1"/>
</dbReference>
<evidence type="ECO:0000259" key="4">
    <source>
        <dbReference type="PROSITE" id="PS50043"/>
    </source>
</evidence>
<reference evidence="5" key="1">
    <citation type="submission" date="2021-03" db="EMBL/GenBank/DDBJ databases">
        <title>A new species, PO-11, isolated from a karst cave deposit.</title>
        <authorList>
            <person name="Zhaoxiaoyong W."/>
        </authorList>
    </citation>
    <scope>NUCLEOTIDE SEQUENCE</scope>
    <source>
        <strain evidence="5">PO-11</strain>
    </source>
</reference>
<dbReference type="InterPro" id="IPR016032">
    <property type="entry name" value="Sig_transdc_resp-reg_C-effctor"/>
</dbReference>
<dbReference type="PANTHER" id="PTHR44688:SF16">
    <property type="entry name" value="DNA-BINDING TRANSCRIPTIONAL ACTIVATOR DEVR_DOSR"/>
    <property type="match status" value="1"/>
</dbReference>